<reference evidence="2 3" key="1">
    <citation type="submission" date="2019-03" db="EMBL/GenBank/DDBJ databases">
        <title>First draft genome of Liparis tanakae, snailfish: a comprehensive survey of snailfish specific genes.</title>
        <authorList>
            <person name="Kim W."/>
            <person name="Song I."/>
            <person name="Jeong J.-H."/>
            <person name="Kim D."/>
            <person name="Kim S."/>
            <person name="Ryu S."/>
            <person name="Song J.Y."/>
            <person name="Lee S.K."/>
        </authorList>
    </citation>
    <scope>NUCLEOTIDE SEQUENCE [LARGE SCALE GENOMIC DNA]</scope>
    <source>
        <tissue evidence="2">Muscle</tissue>
    </source>
</reference>
<sequence length="92" mass="9825">MYVRTSKANKALVLTATPPWIKAPEVRGQAAGGPVGATRRRSGNNGCQNKCNPPPQFPAPLATAGRYFHVFVAAIGKGQLYADNEVTRSTRT</sequence>
<organism evidence="2 3">
    <name type="scientific">Liparis tanakae</name>
    <name type="common">Tanaka's snailfish</name>
    <dbReference type="NCBI Taxonomy" id="230148"/>
    <lineage>
        <taxon>Eukaryota</taxon>
        <taxon>Metazoa</taxon>
        <taxon>Chordata</taxon>
        <taxon>Craniata</taxon>
        <taxon>Vertebrata</taxon>
        <taxon>Euteleostomi</taxon>
        <taxon>Actinopterygii</taxon>
        <taxon>Neopterygii</taxon>
        <taxon>Teleostei</taxon>
        <taxon>Neoteleostei</taxon>
        <taxon>Acanthomorphata</taxon>
        <taxon>Eupercaria</taxon>
        <taxon>Perciformes</taxon>
        <taxon>Cottioidei</taxon>
        <taxon>Cottales</taxon>
        <taxon>Liparidae</taxon>
        <taxon>Liparis</taxon>
    </lineage>
</organism>
<name>A0A4Z2FMA9_9TELE</name>
<accession>A0A4Z2FMA9</accession>
<evidence type="ECO:0000256" key="1">
    <source>
        <dbReference type="SAM" id="MobiDB-lite"/>
    </source>
</evidence>
<evidence type="ECO:0000313" key="2">
    <source>
        <dbReference type="EMBL" id="TNN42000.1"/>
    </source>
</evidence>
<protein>
    <submittedName>
        <fullName evidence="2">Uncharacterized protein</fullName>
    </submittedName>
</protein>
<keyword evidence="3" id="KW-1185">Reference proteome</keyword>
<gene>
    <name evidence="2" type="ORF">EYF80_047834</name>
</gene>
<feature type="region of interest" description="Disordered" evidence="1">
    <location>
        <begin position="26"/>
        <end position="53"/>
    </location>
</feature>
<evidence type="ECO:0000313" key="3">
    <source>
        <dbReference type="Proteomes" id="UP000314294"/>
    </source>
</evidence>
<dbReference type="AlphaFoldDB" id="A0A4Z2FMA9"/>
<comment type="caution">
    <text evidence="2">The sequence shown here is derived from an EMBL/GenBank/DDBJ whole genome shotgun (WGS) entry which is preliminary data.</text>
</comment>
<proteinExistence type="predicted"/>
<dbReference type="EMBL" id="SRLO01001068">
    <property type="protein sequence ID" value="TNN42000.1"/>
    <property type="molecule type" value="Genomic_DNA"/>
</dbReference>
<dbReference type="Proteomes" id="UP000314294">
    <property type="component" value="Unassembled WGS sequence"/>
</dbReference>